<evidence type="ECO:0000313" key="8">
    <source>
        <dbReference type="EMBL" id="AKG92299.1"/>
    </source>
</evidence>
<dbReference type="SFLD" id="SFLDS00029">
    <property type="entry name" value="Radical_SAM"/>
    <property type="match status" value="1"/>
</dbReference>
<keyword evidence="2" id="KW-0004">4Fe-4S</keyword>
<dbReference type="InterPro" id="IPR058240">
    <property type="entry name" value="rSAM_sf"/>
</dbReference>
<dbReference type="InParanoid" id="A0A0F7IHS5"/>
<evidence type="ECO:0000256" key="6">
    <source>
        <dbReference type="ARBA" id="ARBA00023014"/>
    </source>
</evidence>
<dbReference type="EMBL" id="CP011267">
    <property type="protein sequence ID" value="AKG92299.1"/>
    <property type="molecule type" value="Genomic_DNA"/>
</dbReference>
<dbReference type="InterPro" id="IPR006638">
    <property type="entry name" value="Elp3/MiaA/NifB-like_rSAM"/>
</dbReference>
<dbReference type="SFLD" id="SFLDG01386">
    <property type="entry name" value="main_SPASM_domain-containing"/>
    <property type="match status" value="1"/>
</dbReference>
<protein>
    <submittedName>
        <fullName evidence="8">Radical SAM protein, BA_1875 family</fullName>
    </submittedName>
</protein>
<evidence type="ECO:0000313" key="9">
    <source>
        <dbReference type="Proteomes" id="UP000034723"/>
    </source>
</evidence>
<dbReference type="Pfam" id="PF04055">
    <property type="entry name" value="Radical_SAM"/>
    <property type="match status" value="1"/>
</dbReference>
<keyword evidence="4" id="KW-0479">Metal-binding</keyword>
<dbReference type="SFLD" id="SFLDG01067">
    <property type="entry name" value="SPASM/twitch_domain_containing"/>
    <property type="match status" value="1"/>
</dbReference>
<dbReference type="Gene3D" id="3.20.20.70">
    <property type="entry name" value="Aldolase class I"/>
    <property type="match status" value="1"/>
</dbReference>
<dbReference type="InterPro" id="IPR017200">
    <property type="entry name" value="PqqE-like"/>
</dbReference>
<evidence type="ECO:0000256" key="4">
    <source>
        <dbReference type="ARBA" id="ARBA00022723"/>
    </source>
</evidence>
<dbReference type="SMART" id="SM00729">
    <property type="entry name" value="Elp3"/>
    <property type="match status" value="1"/>
</dbReference>
<sequence length="386" mass="43743">MFYDITKKPFIIFWELTRACMLACKHCRAKAIRKRHPDELTTEEAFGVVDQITEFGQPYPLIVFTGGDPLMREDVFDIVEYATSKGIRAAIAFSGTKLATRERLERLKDAGISRIAISLDGSTPEIHDHFRGVTGTFETSLEIIETARELDISRQINTTVTTFNIKDLPNIARIGIENEVALWDVFFVVPTGRAKAEYMPTAQEFEDVLNWLYDVSRKTPLNVKSSAATHLRRVEYMRDRGEYDLGHGELYHELMKELENLPQGESKEIVAGAHGRSVARDGIRRMMGITDGRGMFFISHIGEVYPSGFLPIIAGNVRETTLKEIYMNSRVFTELKNPDMLKGKCGRCEFRYICGGSRARAYAMTGDYLAAEPRCIYRPRGGEVVR</sequence>
<dbReference type="GO" id="GO:0003824">
    <property type="term" value="F:catalytic activity"/>
    <property type="evidence" value="ECO:0007669"/>
    <property type="project" value="InterPro"/>
</dbReference>
<name>A0A0F7IHS5_9EURY</name>
<proteinExistence type="predicted"/>
<evidence type="ECO:0000256" key="2">
    <source>
        <dbReference type="ARBA" id="ARBA00022485"/>
    </source>
</evidence>
<keyword evidence="9" id="KW-1185">Reference proteome</keyword>
<evidence type="ECO:0000256" key="5">
    <source>
        <dbReference type="ARBA" id="ARBA00023004"/>
    </source>
</evidence>
<dbReference type="InterPro" id="IPR013785">
    <property type="entry name" value="Aldolase_TIM"/>
</dbReference>
<dbReference type="PROSITE" id="PS51918">
    <property type="entry name" value="RADICAL_SAM"/>
    <property type="match status" value="1"/>
</dbReference>
<dbReference type="PANTHER" id="PTHR11228">
    <property type="entry name" value="RADICAL SAM DOMAIN PROTEIN"/>
    <property type="match status" value="1"/>
</dbReference>
<evidence type="ECO:0000256" key="3">
    <source>
        <dbReference type="ARBA" id="ARBA00022691"/>
    </source>
</evidence>
<organism evidence="8 9">
    <name type="scientific">Geoglobus ahangari</name>
    <dbReference type="NCBI Taxonomy" id="113653"/>
    <lineage>
        <taxon>Archaea</taxon>
        <taxon>Methanobacteriati</taxon>
        <taxon>Methanobacteriota</taxon>
        <taxon>Archaeoglobi</taxon>
        <taxon>Archaeoglobales</taxon>
        <taxon>Archaeoglobaceae</taxon>
        <taxon>Geoglobus</taxon>
    </lineage>
</organism>
<comment type="cofactor">
    <cofactor evidence="1">
        <name>[4Fe-4S] cluster</name>
        <dbReference type="ChEBI" id="CHEBI:49883"/>
    </cofactor>
</comment>
<dbReference type="KEGG" id="gah:GAH_00348"/>
<dbReference type="NCBIfam" id="TIGR04085">
    <property type="entry name" value="rSAM_more_4Fe4S"/>
    <property type="match status" value="1"/>
</dbReference>
<dbReference type="PATRIC" id="fig|113653.22.peg.353"/>
<keyword evidence="5" id="KW-0408">Iron</keyword>
<dbReference type="InterPro" id="IPR050377">
    <property type="entry name" value="Radical_SAM_PqqE_MftC-like"/>
</dbReference>
<dbReference type="CDD" id="cd21123">
    <property type="entry name" value="SPASM_MftC-like"/>
    <property type="match status" value="1"/>
</dbReference>
<keyword evidence="3" id="KW-0949">S-adenosyl-L-methionine</keyword>
<dbReference type="RefSeq" id="WP_048094409.1">
    <property type="nucleotide sequence ID" value="NZ_CP011267.1"/>
</dbReference>
<reference evidence="8 9" key="1">
    <citation type="submission" date="2015-04" db="EMBL/GenBank/DDBJ databases">
        <title>The complete genome sequence of the hyperthermophilic, obligate iron-reducing archaeon Geoglobus ahangari strain 234T.</title>
        <authorList>
            <person name="Manzella M.P."/>
            <person name="Holmes D.E."/>
            <person name="Rocheleau J.M."/>
            <person name="Chung A."/>
            <person name="Reguera G."/>
            <person name="Kashefi K."/>
        </authorList>
    </citation>
    <scope>NUCLEOTIDE SEQUENCE [LARGE SCALE GENOMIC DNA]</scope>
    <source>
        <strain evidence="8 9">234</strain>
    </source>
</reference>
<dbReference type="GO" id="GO:0051539">
    <property type="term" value="F:4 iron, 4 sulfur cluster binding"/>
    <property type="evidence" value="ECO:0007669"/>
    <property type="project" value="UniProtKB-KW"/>
</dbReference>
<accession>A0A0F7IHS5</accession>
<keyword evidence="6" id="KW-0411">Iron-sulfur</keyword>
<dbReference type="InterPro" id="IPR023885">
    <property type="entry name" value="4Fe4S-binding_SPASM_dom"/>
</dbReference>
<dbReference type="STRING" id="113653.GAH_00348"/>
<dbReference type="SUPFAM" id="SSF102114">
    <property type="entry name" value="Radical SAM enzymes"/>
    <property type="match status" value="1"/>
</dbReference>
<dbReference type="PIRSF" id="PIRSF037420">
    <property type="entry name" value="PQQ_syn_pqqE"/>
    <property type="match status" value="1"/>
</dbReference>
<dbReference type="HOGENOM" id="CLU_009273_4_0_2"/>
<dbReference type="NCBIfam" id="TIGR04053">
    <property type="entry name" value="TIGR04053 family radical SAM/SPASM domain-containing protein"/>
    <property type="match status" value="1"/>
</dbReference>
<dbReference type="OrthoDB" id="30736at2157"/>
<evidence type="ECO:0000259" key="7">
    <source>
        <dbReference type="PROSITE" id="PS51918"/>
    </source>
</evidence>
<dbReference type="CDD" id="cd01335">
    <property type="entry name" value="Radical_SAM"/>
    <property type="match status" value="1"/>
</dbReference>
<feature type="domain" description="Radical SAM core" evidence="7">
    <location>
        <begin position="6"/>
        <end position="222"/>
    </location>
</feature>
<dbReference type="GeneID" id="24802934"/>
<dbReference type="Pfam" id="PF13186">
    <property type="entry name" value="SPASM"/>
    <property type="match status" value="1"/>
</dbReference>
<gene>
    <name evidence="8" type="ORF">GAH_00348</name>
</gene>
<dbReference type="Proteomes" id="UP000034723">
    <property type="component" value="Chromosome"/>
</dbReference>
<evidence type="ECO:0000256" key="1">
    <source>
        <dbReference type="ARBA" id="ARBA00001966"/>
    </source>
</evidence>
<dbReference type="AlphaFoldDB" id="A0A0F7IHS5"/>
<dbReference type="PANTHER" id="PTHR11228:SF34">
    <property type="entry name" value="TUNGSTEN-CONTAINING ALDEHYDE FERREDOXIN OXIDOREDUCTASE COFACTOR MODIFYING PROTEIN"/>
    <property type="match status" value="1"/>
</dbReference>
<dbReference type="GO" id="GO:0046872">
    <property type="term" value="F:metal ion binding"/>
    <property type="evidence" value="ECO:0007669"/>
    <property type="project" value="UniProtKB-KW"/>
</dbReference>
<dbReference type="InterPro" id="IPR007197">
    <property type="entry name" value="rSAM"/>
</dbReference>